<evidence type="ECO:0000256" key="1">
    <source>
        <dbReference type="SAM" id="MobiDB-lite"/>
    </source>
</evidence>
<reference evidence="2 3" key="1">
    <citation type="journal article" date="2010" name="J. Bacteriol.">
        <title>Complete genome sequence of "Candidatus Puniceispirillum marinum" IMCC1322, a representative of the SAR116 clade in the Alphaproteobacteria.</title>
        <authorList>
            <person name="Oh H.M."/>
            <person name="Kwon K.K."/>
            <person name="Kang I."/>
            <person name="Kang S.G."/>
            <person name="Lee J.H."/>
            <person name="Kim S.J."/>
            <person name="Cho J.C."/>
        </authorList>
    </citation>
    <scope>NUCLEOTIDE SEQUENCE [LARGE SCALE GENOMIC DNA]</scope>
    <source>
        <strain evidence="2 3">IMCC1322</strain>
    </source>
</reference>
<protein>
    <submittedName>
        <fullName evidence="2">Uncharacterized protein</fullName>
    </submittedName>
</protein>
<proteinExistence type="predicted"/>
<gene>
    <name evidence="2" type="ordered locus">SAR116_0468</name>
</gene>
<feature type="region of interest" description="Disordered" evidence="1">
    <location>
        <begin position="53"/>
        <end position="84"/>
    </location>
</feature>
<feature type="compositionally biased region" description="Polar residues" evidence="1">
    <location>
        <begin position="64"/>
        <end position="84"/>
    </location>
</feature>
<dbReference type="Proteomes" id="UP000007460">
    <property type="component" value="Chromosome"/>
</dbReference>
<keyword evidence="3" id="KW-1185">Reference proteome</keyword>
<evidence type="ECO:0000313" key="2">
    <source>
        <dbReference type="EMBL" id="ADE38709.1"/>
    </source>
</evidence>
<organism evidence="2 3">
    <name type="scientific">Puniceispirillum marinum (strain IMCC1322)</name>
    <dbReference type="NCBI Taxonomy" id="488538"/>
    <lineage>
        <taxon>Bacteria</taxon>
        <taxon>Pseudomonadati</taxon>
        <taxon>Pseudomonadota</taxon>
        <taxon>Alphaproteobacteria</taxon>
        <taxon>Candidatus Puniceispirillales</taxon>
        <taxon>Candidatus Puniceispirillaceae</taxon>
        <taxon>Candidatus Puniceispirillum</taxon>
    </lineage>
</organism>
<name>D5BQZ5_PUNMI</name>
<dbReference type="STRING" id="488538.SAR116_0468"/>
<dbReference type="EMBL" id="CP001751">
    <property type="protein sequence ID" value="ADE38709.1"/>
    <property type="molecule type" value="Genomic_DNA"/>
</dbReference>
<dbReference type="AlphaFoldDB" id="D5BQZ5"/>
<evidence type="ECO:0000313" key="3">
    <source>
        <dbReference type="Proteomes" id="UP000007460"/>
    </source>
</evidence>
<sequence>MTTIWKQSFRSLIIPTLCITKATCTEKFQNRKGADEVNHRIKNGYIDKFRPSHHKAMQGDRQNDNSTNGINSQNTIKSCWPQTRSDQSQYDRDRTCGQGCYHHHDLASSASVMSSRAETRRSISPLRTSSPKSECSACTINVDDLLSLISMVTVPGVKVIELA</sequence>
<accession>D5BQZ5</accession>
<dbReference type="KEGG" id="apb:SAR116_0468"/>
<dbReference type="HOGENOM" id="CLU_1625707_0_0_5"/>